<evidence type="ECO:0000313" key="7">
    <source>
        <dbReference type="Proteomes" id="UP001294570"/>
    </source>
</evidence>
<reference evidence="6 7" key="1">
    <citation type="submission" date="2023-12" db="EMBL/GenBank/DDBJ databases">
        <title>Denitrificimonas halotolerans sp. nov.,a novel species isolated from landfill leachate.</title>
        <authorList>
            <person name="Wang S."/>
        </authorList>
    </citation>
    <scope>NUCLEOTIDE SEQUENCE [LARGE SCALE GENOMIC DNA]</scope>
    <source>
        <strain evidence="6 7">JX-1</strain>
    </source>
</reference>
<dbReference type="EMBL" id="JAXIVU010000012">
    <property type="protein sequence ID" value="MDY7219719.1"/>
    <property type="molecule type" value="Genomic_DNA"/>
</dbReference>
<name>A0ABU5GS79_9GAMM</name>
<comment type="similarity">
    <text evidence="1">In the C-terminal section; belongs to the transposase 35 family.</text>
</comment>
<evidence type="ECO:0000256" key="1">
    <source>
        <dbReference type="ARBA" id="ARBA00008761"/>
    </source>
</evidence>
<evidence type="ECO:0000256" key="4">
    <source>
        <dbReference type="ARBA" id="ARBA00023172"/>
    </source>
</evidence>
<comment type="caution">
    <text evidence="6">The sequence shown here is derived from an EMBL/GenBank/DDBJ whole genome shotgun (WGS) entry which is preliminary data.</text>
</comment>
<dbReference type="InterPro" id="IPR001959">
    <property type="entry name" value="Transposase"/>
</dbReference>
<proteinExistence type="inferred from homology"/>
<evidence type="ECO:0000256" key="3">
    <source>
        <dbReference type="ARBA" id="ARBA00023125"/>
    </source>
</evidence>
<dbReference type="Pfam" id="PF01385">
    <property type="entry name" value="OrfB_IS605"/>
    <property type="match status" value="1"/>
</dbReference>
<dbReference type="RefSeq" id="WP_321553808.1">
    <property type="nucleotide sequence ID" value="NZ_JAXIVU010000012.1"/>
</dbReference>
<gene>
    <name evidence="6" type="ORF">TOI97_09120</name>
</gene>
<accession>A0ABU5GS79</accession>
<keyword evidence="4" id="KW-0233">DNA recombination</keyword>
<dbReference type="Proteomes" id="UP001294570">
    <property type="component" value="Unassembled WGS sequence"/>
</dbReference>
<evidence type="ECO:0000259" key="5">
    <source>
        <dbReference type="Pfam" id="PF01385"/>
    </source>
</evidence>
<organism evidence="6 7">
    <name type="scientific">Denitrificimonas halotolerans</name>
    <dbReference type="NCBI Taxonomy" id="3098930"/>
    <lineage>
        <taxon>Bacteria</taxon>
        <taxon>Pseudomonadati</taxon>
        <taxon>Pseudomonadota</taxon>
        <taxon>Gammaproteobacteria</taxon>
        <taxon>Pseudomonadales</taxon>
        <taxon>Pseudomonadaceae</taxon>
        <taxon>Denitrificimonas</taxon>
    </lineage>
</organism>
<feature type="domain" description="Probable transposase IS891/IS1136/IS1341" evidence="5">
    <location>
        <begin position="18"/>
        <end position="52"/>
    </location>
</feature>
<keyword evidence="7" id="KW-1185">Reference proteome</keyword>
<dbReference type="NCBIfam" id="TIGR01766">
    <property type="entry name" value="IS200/IS605 family accessory protein TnpB-like domain"/>
    <property type="match status" value="1"/>
</dbReference>
<sequence length="86" mass="9691">MTLDIGHFQKDYIVCPSSLRKDFLHKTSFNLIKNHDVIVIEDLNVKGMVKNRCLAKVISDSSWSQFATMLAYKAGWYGGAQAAIKL</sequence>
<keyword evidence="2" id="KW-0815">Transposition</keyword>
<dbReference type="InterPro" id="IPR010095">
    <property type="entry name" value="Cas12f1-like_TNB"/>
</dbReference>
<evidence type="ECO:0000256" key="2">
    <source>
        <dbReference type="ARBA" id="ARBA00022578"/>
    </source>
</evidence>
<evidence type="ECO:0000313" key="6">
    <source>
        <dbReference type="EMBL" id="MDY7219719.1"/>
    </source>
</evidence>
<protein>
    <submittedName>
        <fullName evidence="6">IS200/IS605 family accessory protein TnpB-related protein</fullName>
    </submittedName>
</protein>
<keyword evidence="3" id="KW-0238">DNA-binding</keyword>